<dbReference type="Pfam" id="PF09445">
    <property type="entry name" value="Methyltransf_15"/>
    <property type="match status" value="1"/>
</dbReference>
<dbReference type="InterPro" id="IPR029063">
    <property type="entry name" value="SAM-dependent_MTases_sf"/>
</dbReference>
<comment type="catalytic activity">
    <reaction evidence="5">
        <text>a 5'-end (N(2),N(7)-dimethyl 5'-triphosphoguanosine)-ribonucleoside in snRNA + S-adenosyl-L-methionine = a 5'-end (N(2),N(2),N(7)-trimethyl 5'-triphosphoguanosine)-ribonucleoside in snRNA + S-adenosyl-L-homocysteine + H(+)</text>
        <dbReference type="Rhea" id="RHEA:78479"/>
        <dbReference type="Rhea" id="RHEA-COMP:19087"/>
        <dbReference type="Rhea" id="RHEA-COMP:19089"/>
        <dbReference type="ChEBI" id="CHEBI:15378"/>
        <dbReference type="ChEBI" id="CHEBI:57856"/>
        <dbReference type="ChEBI" id="CHEBI:59789"/>
        <dbReference type="ChEBI" id="CHEBI:167623"/>
        <dbReference type="ChEBI" id="CHEBI:172880"/>
    </reaction>
    <physiologicalReaction direction="left-to-right" evidence="5">
        <dbReference type="Rhea" id="RHEA:78480"/>
    </physiologicalReaction>
</comment>
<accession>A0A6G0TKS5</accession>
<comment type="similarity">
    <text evidence="2">Belongs to the methyltransferase superfamily. Trimethylguanosine synthase family.</text>
</comment>
<evidence type="ECO:0000313" key="9">
    <source>
        <dbReference type="Proteomes" id="UP000475862"/>
    </source>
</evidence>
<proteinExistence type="inferred from homology"/>
<dbReference type="CDD" id="cd02440">
    <property type="entry name" value="AdoMet_MTases"/>
    <property type="match status" value="1"/>
</dbReference>
<dbReference type="SUPFAM" id="SSF53335">
    <property type="entry name" value="S-adenosyl-L-methionine-dependent methyltransferases"/>
    <property type="match status" value="1"/>
</dbReference>
<comment type="catalytic activity">
    <reaction evidence="4">
        <text>a 5'-end (N(7)-methyl 5'-triphosphoguanosine)-ribonucleoside in snoRNA + S-adenosyl-L-methionine = a 5'-end (N(2),N(7)-dimethyl 5'-triphosphoguanosine)-ribonucleoside in snoRNA + S-adenosyl-L-homocysteine + H(+)</text>
        <dbReference type="Rhea" id="RHEA:78475"/>
        <dbReference type="Rhea" id="RHEA-COMP:19086"/>
        <dbReference type="Rhea" id="RHEA-COMP:19088"/>
        <dbReference type="ChEBI" id="CHEBI:15378"/>
        <dbReference type="ChEBI" id="CHEBI:57856"/>
        <dbReference type="ChEBI" id="CHEBI:59789"/>
        <dbReference type="ChEBI" id="CHEBI:156461"/>
        <dbReference type="ChEBI" id="CHEBI:172880"/>
    </reaction>
    <physiologicalReaction direction="left-to-right" evidence="4">
        <dbReference type="Rhea" id="RHEA:78476"/>
    </physiologicalReaction>
</comment>
<comment type="catalytic activity">
    <reaction evidence="3">
        <text>a 5'-end (N(2),N(7)-dimethyl 5'-triphosphoguanosine)-ribonucleoside in snoRNA + S-adenosyl-L-methionine = a 5'-end (N(2),N(2),N(7)-trimethyl 5'-triphosphoguanosine)-ribonucleoside in snoRNA + S-adenosyl-L-homocysteine + H(+)</text>
        <dbReference type="Rhea" id="RHEA:78507"/>
        <dbReference type="Rhea" id="RHEA-COMP:19088"/>
        <dbReference type="Rhea" id="RHEA-COMP:19090"/>
        <dbReference type="ChEBI" id="CHEBI:15378"/>
        <dbReference type="ChEBI" id="CHEBI:57856"/>
        <dbReference type="ChEBI" id="CHEBI:59789"/>
        <dbReference type="ChEBI" id="CHEBI:167623"/>
        <dbReference type="ChEBI" id="CHEBI:172880"/>
    </reaction>
    <physiologicalReaction direction="left-to-right" evidence="3">
        <dbReference type="Rhea" id="RHEA:78508"/>
    </physiologicalReaction>
</comment>
<evidence type="ECO:0000256" key="7">
    <source>
        <dbReference type="ARBA" id="ARBA00049790"/>
    </source>
</evidence>
<name>A0A6G0TKS5_APHGL</name>
<evidence type="ECO:0000256" key="1">
    <source>
        <dbReference type="ARBA" id="ARBA00018517"/>
    </source>
</evidence>
<dbReference type="GO" id="GO:0071164">
    <property type="term" value="F:RNA cap trimethylguanosine synthase activity"/>
    <property type="evidence" value="ECO:0007669"/>
    <property type="project" value="TreeGrafter"/>
</dbReference>
<evidence type="ECO:0000256" key="2">
    <source>
        <dbReference type="ARBA" id="ARBA00025783"/>
    </source>
</evidence>
<dbReference type="PANTHER" id="PTHR14741:SF32">
    <property type="entry name" value="TRIMETHYLGUANOSINE SYNTHASE"/>
    <property type="match status" value="1"/>
</dbReference>
<dbReference type="GO" id="GO:0005634">
    <property type="term" value="C:nucleus"/>
    <property type="evidence" value="ECO:0007669"/>
    <property type="project" value="TreeGrafter"/>
</dbReference>
<reference evidence="8 9" key="1">
    <citation type="submission" date="2019-08" db="EMBL/GenBank/DDBJ databases">
        <title>The genome of the soybean aphid Biotype 1, its phylome, world population structure and adaptation to the North American continent.</title>
        <authorList>
            <person name="Giordano R."/>
            <person name="Donthu R.K."/>
            <person name="Hernandez A.G."/>
            <person name="Wright C.L."/>
            <person name="Zimin A.V."/>
        </authorList>
    </citation>
    <scope>NUCLEOTIDE SEQUENCE [LARGE SCALE GENOMIC DNA]</scope>
    <source>
        <tissue evidence="8">Whole aphids</tissue>
    </source>
</reference>
<dbReference type="AlphaFoldDB" id="A0A6G0TKS5"/>
<evidence type="ECO:0000256" key="5">
    <source>
        <dbReference type="ARBA" id="ARBA00048763"/>
    </source>
</evidence>
<evidence type="ECO:0000256" key="6">
    <source>
        <dbReference type="ARBA" id="ARBA00049075"/>
    </source>
</evidence>
<comment type="catalytic activity">
    <reaction evidence="6">
        <text>a 5'-end (N(7)-methyl 5'-triphosphoguanosine)-ribonucleoside in snRNA + S-adenosyl-L-methionine = a 5'-end (N(2),N(7)-dimethyl 5'-triphosphoguanosine)-ribonucleoside in snRNA + S-adenosyl-L-homocysteine + H(+)</text>
        <dbReference type="Rhea" id="RHEA:78471"/>
        <dbReference type="Rhea" id="RHEA-COMP:19085"/>
        <dbReference type="Rhea" id="RHEA-COMP:19087"/>
        <dbReference type="ChEBI" id="CHEBI:15378"/>
        <dbReference type="ChEBI" id="CHEBI:57856"/>
        <dbReference type="ChEBI" id="CHEBI:59789"/>
        <dbReference type="ChEBI" id="CHEBI:156461"/>
        <dbReference type="ChEBI" id="CHEBI:172880"/>
    </reaction>
    <physiologicalReaction direction="left-to-right" evidence="6">
        <dbReference type="Rhea" id="RHEA:78472"/>
    </physiologicalReaction>
</comment>
<dbReference type="PANTHER" id="PTHR14741">
    <property type="entry name" value="S-ADENOSYLMETHIONINE-DEPENDENT METHYLTRANSFERASE RELATED"/>
    <property type="match status" value="1"/>
</dbReference>
<organism evidence="8 9">
    <name type="scientific">Aphis glycines</name>
    <name type="common">Soybean aphid</name>
    <dbReference type="NCBI Taxonomy" id="307491"/>
    <lineage>
        <taxon>Eukaryota</taxon>
        <taxon>Metazoa</taxon>
        <taxon>Ecdysozoa</taxon>
        <taxon>Arthropoda</taxon>
        <taxon>Hexapoda</taxon>
        <taxon>Insecta</taxon>
        <taxon>Pterygota</taxon>
        <taxon>Neoptera</taxon>
        <taxon>Paraneoptera</taxon>
        <taxon>Hemiptera</taxon>
        <taxon>Sternorrhyncha</taxon>
        <taxon>Aphidomorpha</taxon>
        <taxon>Aphidoidea</taxon>
        <taxon>Aphididae</taxon>
        <taxon>Aphidini</taxon>
        <taxon>Aphis</taxon>
        <taxon>Aphis</taxon>
    </lineage>
</organism>
<evidence type="ECO:0000313" key="8">
    <source>
        <dbReference type="EMBL" id="KAE9533530.1"/>
    </source>
</evidence>
<keyword evidence="9" id="KW-1185">Reference proteome</keyword>
<sequence length="427" mass="49467">MTTTYLDLGPLFFSLHTEKLAEVLYRRTDKSQSTISMLCSRFVANVSDSDFSNDENLEYYEKNSDDEFDLHSDKSKLGTTINENESFNFKMKLYDKEVHKINAALKNIGLVVCNSNSRQYYMEPLQIYYHKNNIVSYTPNRNCYSPKSDNSLDSLLKYYCEESDKKSVSSKLSLEKKFLINVDENRNNYQDRPITPKSTGHIHREKKYSLRLCNRRRFSNKYWTMRHMLFSKFEHGILLDDESFYSVCPEILSYHIAKRCQNDIALDPFCGAGGNIIQLAFTSKLVIAVDIDPYKIKLAQNNAKIYGVADKIEFIVGNFFEMSSMLRADVVCMSPPWGGPEYLIDNSFSITSMCKNYEFGGFTIFDIVKNIAPNIAFHMPKTTNIFECLWLARFLGRVEVQQNIINQKINSITAFYGDFIDLTNNDY</sequence>
<dbReference type="Proteomes" id="UP000475862">
    <property type="component" value="Unassembled WGS sequence"/>
</dbReference>
<dbReference type="Gene3D" id="3.40.50.150">
    <property type="entry name" value="Vaccinia Virus protein VP39"/>
    <property type="match status" value="1"/>
</dbReference>
<evidence type="ECO:0000256" key="4">
    <source>
        <dbReference type="ARBA" id="ARBA00048740"/>
    </source>
</evidence>
<comment type="caution">
    <text evidence="8">The sequence shown here is derived from an EMBL/GenBank/DDBJ whole genome shotgun (WGS) entry which is preliminary data.</text>
</comment>
<gene>
    <name evidence="8" type="ORF">AGLY_009168</name>
</gene>
<dbReference type="InterPro" id="IPR019012">
    <property type="entry name" value="RNA_cap_Gua-N2-MeTrfase"/>
</dbReference>
<dbReference type="EMBL" id="VYZN01000034">
    <property type="protein sequence ID" value="KAE9533530.1"/>
    <property type="molecule type" value="Genomic_DNA"/>
</dbReference>
<protein>
    <recommendedName>
        <fullName evidence="1">Trimethylguanosine synthase</fullName>
    </recommendedName>
    <alternativeName>
        <fullName evidence="7">Cap-specific guanine-N(2) methyltransferase</fullName>
    </alternativeName>
</protein>
<evidence type="ECO:0000256" key="3">
    <source>
        <dbReference type="ARBA" id="ARBA00047418"/>
    </source>
</evidence>
<dbReference type="OrthoDB" id="6619622at2759"/>